<name>A0A2W1JTM5_9CYAN</name>
<keyword evidence="2" id="KW-1185">Reference proteome</keyword>
<sequence>MPLLGKLSESYQTMRQRSFARPYEKLRGVRRRLRALDRWSNSFAEYFPEDVSSERCWHCRIAVLDRLVNPPTTSRAIQRHAAGAMLKAAESILRAKPVASSDHIVEANLSFPEMFGSDLLVFRNEQQRTNFYDRNQNGVALTMIEGRMLSDRLDFSVPALLKETGWLYREEGTWDGEPYSFEEEWWSYTEQ</sequence>
<evidence type="ECO:0000313" key="1">
    <source>
        <dbReference type="EMBL" id="PZD72251.1"/>
    </source>
</evidence>
<reference evidence="1 2" key="1">
    <citation type="journal article" date="2018" name="Sci. Rep.">
        <title>A novel species of the marine cyanobacterium Acaryochloris with a unique pigment content and lifestyle.</title>
        <authorList>
            <person name="Partensky F."/>
            <person name="Six C."/>
            <person name="Ratin M."/>
            <person name="Garczarek L."/>
            <person name="Vaulot D."/>
            <person name="Probert I."/>
            <person name="Calteau A."/>
            <person name="Gourvil P."/>
            <person name="Marie D."/>
            <person name="Grebert T."/>
            <person name="Bouchier C."/>
            <person name="Le Panse S."/>
            <person name="Gachenot M."/>
            <person name="Rodriguez F."/>
            <person name="Garrido J.L."/>
        </authorList>
    </citation>
    <scope>NUCLEOTIDE SEQUENCE [LARGE SCALE GENOMIC DNA]</scope>
    <source>
        <strain evidence="1 2">RCC1774</strain>
    </source>
</reference>
<dbReference type="EMBL" id="PQWO01000011">
    <property type="protein sequence ID" value="PZD72251.1"/>
    <property type="molecule type" value="Genomic_DNA"/>
</dbReference>
<protein>
    <recommendedName>
        <fullName evidence="3">DUF3916 domain-containing protein</fullName>
    </recommendedName>
</protein>
<organism evidence="1 2">
    <name type="scientific">Acaryochloris thomasi RCC1774</name>
    <dbReference type="NCBI Taxonomy" id="1764569"/>
    <lineage>
        <taxon>Bacteria</taxon>
        <taxon>Bacillati</taxon>
        <taxon>Cyanobacteriota</taxon>
        <taxon>Cyanophyceae</taxon>
        <taxon>Acaryochloridales</taxon>
        <taxon>Acaryochloridaceae</taxon>
        <taxon>Acaryochloris</taxon>
        <taxon>Acaryochloris thomasi</taxon>
    </lineage>
</organism>
<dbReference type="Pfam" id="PF13079">
    <property type="entry name" value="DUF3916"/>
    <property type="match status" value="1"/>
</dbReference>
<dbReference type="AlphaFoldDB" id="A0A2W1JTM5"/>
<accession>A0A2W1JTM5</accession>
<evidence type="ECO:0008006" key="3">
    <source>
        <dbReference type="Google" id="ProtNLM"/>
    </source>
</evidence>
<gene>
    <name evidence="1" type="ORF">C1752_03838</name>
</gene>
<proteinExistence type="predicted"/>
<dbReference type="InterPro" id="IPR025075">
    <property type="entry name" value="DUF3916"/>
</dbReference>
<evidence type="ECO:0000313" key="2">
    <source>
        <dbReference type="Proteomes" id="UP000248857"/>
    </source>
</evidence>
<dbReference type="Proteomes" id="UP000248857">
    <property type="component" value="Unassembled WGS sequence"/>
</dbReference>
<comment type="caution">
    <text evidence="1">The sequence shown here is derived from an EMBL/GenBank/DDBJ whole genome shotgun (WGS) entry which is preliminary data.</text>
</comment>